<reference evidence="1 2" key="1">
    <citation type="journal article" date="2008" name="PLoS ONE">
        <title>Environmental adaptation: genomic analysis of the piezotolerant and psychrotolerant deep-sea iron reducing bacterium Shewanella piezotolerans WP3.</title>
        <authorList>
            <person name="Wang F."/>
            <person name="Wang J."/>
            <person name="Jian H."/>
            <person name="Zhang B."/>
            <person name="Li S."/>
            <person name="Wang F."/>
            <person name="Zeng X."/>
            <person name="Gao L."/>
            <person name="Bartlett D.H."/>
            <person name="Yu J."/>
            <person name="Hu S."/>
            <person name="Xiao X."/>
        </authorList>
    </citation>
    <scope>NUCLEOTIDE SEQUENCE [LARGE SCALE GENOMIC DNA]</scope>
    <source>
        <strain evidence="2">WP3 / JCM 13877</strain>
    </source>
</reference>
<name>B8CT27_SHEPW</name>
<evidence type="ECO:0000313" key="1">
    <source>
        <dbReference type="EMBL" id="ACJ30803.1"/>
    </source>
</evidence>
<sequence>MASWCSCLGFCVEYVKWVEIFDVDNVFGRC</sequence>
<dbReference type="STRING" id="225849.swp_4141"/>
<dbReference type="HOGENOM" id="CLU_3405408_0_0_6"/>
<dbReference type="KEGG" id="swp:swp_4141"/>
<dbReference type="Proteomes" id="UP000000753">
    <property type="component" value="Chromosome"/>
</dbReference>
<keyword evidence="2" id="KW-1185">Reference proteome</keyword>
<proteinExistence type="predicted"/>
<organism evidence="1 2">
    <name type="scientific">Shewanella piezotolerans (strain WP3 / JCM 13877)</name>
    <dbReference type="NCBI Taxonomy" id="225849"/>
    <lineage>
        <taxon>Bacteria</taxon>
        <taxon>Pseudomonadati</taxon>
        <taxon>Pseudomonadota</taxon>
        <taxon>Gammaproteobacteria</taxon>
        <taxon>Alteromonadales</taxon>
        <taxon>Shewanellaceae</taxon>
        <taxon>Shewanella</taxon>
    </lineage>
</organism>
<gene>
    <name evidence="1" type="ordered locus">swp_4141</name>
</gene>
<accession>B8CT27</accession>
<dbReference type="EMBL" id="CP000472">
    <property type="protein sequence ID" value="ACJ30803.1"/>
    <property type="molecule type" value="Genomic_DNA"/>
</dbReference>
<evidence type="ECO:0000313" key="2">
    <source>
        <dbReference type="Proteomes" id="UP000000753"/>
    </source>
</evidence>
<protein>
    <submittedName>
        <fullName evidence="1">Uncharacterized protein</fullName>
    </submittedName>
</protein>
<dbReference type="AlphaFoldDB" id="B8CT27"/>